<dbReference type="EMBL" id="JAGPXC010000007">
    <property type="protein sequence ID" value="KAH6649167.1"/>
    <property type="molecule type" value="Genomic_DNA"/>
</dbReference>
<feature type="compositionally biased region" description="Polar residues" evidence="1">
    <location>
        <begin position="95"/>
        <end position="122"/>
    </location>
</feature>
<evidence type="ECO:0000313" key="2">
    <source>
        <dbReference type="EMBL" id="KAH6649167.1"/>
    </source>
</evidence>
<keyword evidence="3" id="KW-1185">Reference proteome</keyword>
<proteinExistence type="predicted"/>
<dbReference type="GeneID" id="70125454"/>
<feature type="compositionally biased region" description="Polar residues" evidence="1">
    <location>
        <begin position="74"/>
        <end position="84"/>
    </location>
</feature>
<comment type="caution">
    <text evidence="2">The sequence shown here is derived from an EMBL/GenBank/DDBJ whole genome shotgun (WGS) entry which is preliminary data.</text>
</comment>
<dbReference type="AlphaFoldDB" id="A0A9P8UFW2"/>
<gene>
    <name evidence="2" type="ORF">BKA67DRAFT_382808</name>
</gene>
<evidence type="ECO:0000256" key="1">
    <source>
        <dbReference type="SAM" id="MobiDB-lite"/>
    </source>
</evidence>
<organism evidence="2 3">
    <name type="scientific">Truncatella angustata</name>
    <dbReference type="NCBI Taxonomy" id="152316"/>
    <lineage>
        <taxon>Eukaryota</taxon>
        <taxon>Fungi</taxon>
        <taxon>Dikarya</taxon>
        <taxon>Ascomycota</taxon>
        <taxon>Pezizomycotina</taxon>
        <taxon>Sordariomycetes</taxon>
        <taxon>Xylariomycetidae</taxon>
        <taxon>Amphisphaeriales</taxon>
        <taxon>Sporocadaceae</taxon>
        <taxon>Truncatella</taxon>
    </lineage>
</organism>
<feature type="region of interest" description="Disordered" evidence="1">
    <location>
        <begin position="74"/>
        <end position="122"/>
    </location>
</feature>
<protein>
    <submittedName>
        <fullName evidence="2">Uncharacterized protein</fullName>
    </submittedName>
</protein>
<evidence type="ECO:0000313" key="3">
    <source>
        <dbReference type="Proteomes" id="UP000758603"/>
    </source>
</evidence>
<sequence length="148" mass="15345">MEKEILQDLLKNQRDLFTDAARKKLNGNINPSYQAIFDGLSNSNTNGKSILAEFGTSKSLAVGDRPLGVLLWTPSSSTQSSVAPGSNILDKADPRTSSSGIFGTTTPKASSGTVFSTADPKTSGGSLLVEVNNSITSSGGLFSNTGSK</sequence>
<dbReference type="Proteomes" id="UP000758603">
    <property type="component" value="Unassembled WGS sequence"/>
</dbReference>
<accession>A0A9P8UFW2</accession>
<reference evidence="2" key="1">
    <citation type="journal article" date="2021" name="Nat. Commun.">
        <title>Genetic determinants of endophytism in the Arabidopsis root mycobiome.</title>
        <authorList>
            <person name="Mesny F."/>
            <person name="Miyauchi S."/>
            <person name="Thiergart T."/>
            <person name="Pickel B."/>
            <person name="Atanasova L."/>
            <person name="Karlsson M."/>
            <person name="Huettel B."/>
            <person name="Barry K.W."/>
            <person name="Haridas S."/>
            <person name="Chen C."/>
            <person name="Bauer D."/>
            <person name="Andreopoulos W."/>
            <person name="Pangilinan J."/>
            <person name="LaButti K."/>
            <person name="Riley R."/>
            <person name="Lipzen A."/>
            <person name="Clum A."/>
            <person name="Drula E."/>
            <person name="Henrissat B."/>
            <person name="Kohler A."/>
            <person name="Grigoriev I.V."/>
            <person name="Martin F.M."/>
            <person name="Hacquard S."/>
        </authorList>
    </citation>
    <scope>NUCLEOTIDE SEQUENCE</scope>
    <source>
        <strain evidence="2">MPI-SDFR-AT-0073</strain>
    </source>
</reference>
<name>A0A9P8UFW2_9PEZI</name>
<dbReference type="RefSeq" id="XP_045955674.1">
    <property type="nucleotide sequence ID" value="XM_046096562.1"/>
</dbReference>